<dbReference type="InterPro" id="IPR017804">
    <property type="entry name" value="MeTrfase_EgtD-like"/>
</dbReference>
<evidence type="ECO:0000313" key="4">
    <source>
        <dbReference type="EMBL" id="PSR27848.1"/>
    </source>
</evidence>
<name>A0A2T2X042_SULTH</name>
<comment type="caution">
    <text evidence="4">The sequence shown here is derived from an EMBL/GenBank/DDBJ whole genome shotgun (WGS) entry which is preliminary data.</text>
</comment>
<dbReference type="PANTHER" id="PTHR43397:SF1">
    <property type="entry name" value="ERGOTHIONEINE BIOSYNTHESIS PROTEIN 1"/>
    <property type="match status" value="1"/>
</dbReference>
<dbReference type="Gene3D" id="3.40.50.150">
    <property type="entry name" value="Vaccinia Virus protein VP39"/>
    <property type="match status" value="1"/>
</dbReference>
<dbReference type="InterPro" id="IPR035094">
    <property type="entry name" value="EgtD"/>
</dbReference>
<dbReference type="InterPro" id="IPR051128">
    <property type="entry name" value="EgtD_Methyltrsf_superfamily"/>
</dbReference>
<gene>
    <name evidence="4" type="primary">egtD</name>
    <name evidence="4" type="ORF">C7B47_07080</name>
</gene>
<dbReference type="NCBIfam" id="TIGR03438">
    <property type="entry name" value="egtD_ergothio"/>
    <property type="match status" value="1"/>
</dbReference>
<evidence type="ECO:0000313" key="5">
    <source>
        <dbReference type="Proteomes" id="UP000242705"/>
    </source>
</evidence>
<evidence type="ECO:0000259" key="3">
    <source>
        <dbReference type="Pfam" id="PF10017"/>
    </source>
</evidence>
<dbReference type="Proteomes" id="UP000242705">
    <property type="component" value="Unassembled WGS sequence"/>
</dbReference>
<dbReference type="Pfam" id="PF10017">
    <property type="entry name" value="Methyltransf_33"/>
    <property type="match status" value="1"/>
</dbReference>
<reference evidence="4 5" key="1">
    <citation type="journal article" date="2014" name="BMC Genomics">
        <title>Comparison of environmental and isolate Sulfobacillus genomes reveals diverse carbon, sulfur, nitrogen, and hydrogen metabolisms.</title>
        <authorList>
            <person name="Justice N.B."/>
            <person name="Norman A."/>
            <person name="Brown C.T."/>
            <person name="Singh A."/>
            <person name="Thomas B.C."/>
            <person name="Banfield J.F."/>
        </authorList>
    </citation>
    <scope>NUCLEOTIDE SEQUENCE [LARGE SCALE GENOMIC DNA]</scope>
    <source>
        <strain evidence="4">AMDSBA5</strain>
    </source>
</reference>
<dbReference type="PIRSF" id="PIRSF018005">
    <property type="entry name" value="UCP018005"/>
    <property type="match status" value="1"/>
</dbReference>
<organism evidence="4 5">
    <name type="scientific">Sulfobacillus thermosulfidooxidans</name>
    <dbReference type="NCBI Taxonomy" id="28034"/>
    <lineage>
        <taxon>Bacteria</taxon>
        <taxon>Bacillati</taxon>
        <taxon>Bacillota</taxon>
        <taxon>Clostridia</taxon>
        <taxon>Eubacteriales</taxon>
        <taxon>Clostridiales Family XVII. Incertae Sedis</taxon>
        <taxon>Sulfobacillus</taxon>
    </lineage>
</organism>
<keyword evidence="2 4" id="KW-0808">Transferase</keyword>
<dbReference type="PANTHER" id="PTHR43397">
    <property type="entry name" value="ERGOTHIONEINE BIOSYNTHESIS PROTEIN 1"/>
    <property type="match status" value="1"/>
</dbReference>
<keyword evidence="1 4" id="KW-0489">Methyltransferase</keyword>
<proteinExistence type="predicted"/>
<dbReference type="SUPFAM" id="SSF53335">
    <property type="entry name" value="S-adenosyl-L-methionine-dependent methyltransferases"/>
    <property type="match status" value="1"/>
</dbReference>
<dbReference type="GO" id="GO:0008168">
    <property type="term" value="F:methyltransferase activity"/>
    <property type="evidence" value="ECO:0007669"/>
    <property type="project" value="UniProtKB-KW"/>
</dbReference>
<dbReference type="EMBL" id="PXYX01000010">
    <property type="protein sequence ID" value="PSR27848.1"/>
    <property type="molecule type" value="Genomic_DNA"/>
</dbReference>
<dbReference type="GO" id="GO:0032259">
    <property type="term" value="P:methylation"/>
    <property type="evidence" value="ECO:0007669"/>
    <property type="project" value="UniProtKB-KW"/>
</dbReference>
<accession>A0A2T2X042</accession>
<dbReference type="InterPro" id="IPR019257">
    <property type="entry name" value="MeTrfase_dom"/>
</dbReference>
<sequence>MCPNSSVAYSHHLPKLFFSGIHMGFFRITIGRRCPMNQERSRYHIIDRQPKSEDILTEVVDGLSQRPKRLPPKLFYDAQGSLLFEAITKQPEYYLTRAEQTILDHIQEPLQALVPHPVTLIELGSGSGAKTRQLLRHLPQATTYVAIDISLDALHSALSALSQEFLHRQFIGVAADYGAAFSLPQTIDKNPKLLVYLGSTLGNFDPPEAQEFLERWAQNLSSCDALLIGIDLKKQASILHYAYNDAKGITAAFNRNVLARINRECGANFPVNHFSHHAEYQAQNGRIAMYLVSHYAHRVSIAGHEFVFEQGERILTEYSYKYTITEFQSLARQAGWIPLAVWTDPRNAFSLHYLRPFPKGTKDGVHENEI</sequence>
<dbReference type="AlphaFoldDB" id="A0A2T2X042"/>
<dbReference type="InterPro" id="IPR029063">
    <property type="entry name" value="SAM-dependent_MTases_sf"/>
</dbReference>
<protein>
    <submittedName>
        <fullName evidence="4">L-histidine N(Alpha)-methyltransferase</fullName>
    </submittedName>
</protein>
<evidence type="ECO:0000256" key="1">
    <source>
        <dbReference type="ARBA" id="ARBA00022603"/>
    </source>
</evidence>
<evidence type="ECO:0000256" key="2">
    <source>
        <dbReference type="ARBA" id="ARBA00022679"/>
    </source>
</evidence>
<feature type="domain" description="Histidine-specific methyltransferase SAM-dependent" evidence="3">
    <location>
        <begin position="57"/>
        <end position="355"/>
    </location>
</feature>